<keyword evidence="2" id="KW-1133">Transmembrane helix</keyword>
<gene>
    <name evidence="3" type="ORF">FF011L_17700</name>
</gene>
<reference evidence="3 4" key="1">
    <citation type="submission" date="2019-02" db="EMBL/GenBank/DDBJ databases">
        <title>Deep-cultivation of Planctomycetes and their phenomic and genomic characterization uncovers novel biology.</title>
        <authorList>
            <person name="Wiegand S."/>
            <person name="Jogler M."/>
            <person name="Boedeker C."/>
            <person name="Pinto D."/>
            <person name="Vollmers J."/>
            <person name="Rivas-Marin E."/>
            <person name="Kohn T."/>
            <person name="Peeters S.H."/>
            <person name="Heuer A."/>
            <person name="Rast P."/>
            <person name="Oberbeckmann S."/>
            <person name="Bunk B."/>
            <person name="Jeske O."/>
            <person name="Meyerdierks A."/>
            <person name="Storesund J.E."/>
            <person name="Kallscheuer N."/>
            <person name="Luecker S."/>
            <person name="Lage O.M."/>
            <person name="Pohl T."/>
            <person name="Merkel B.J."/>
            <person name="Hornburger P."/>
            <person name="Mueller R.-W."/>
            <person name="Bruemmer F."/>
            <person name="Labrenz M."/>
            <person name="Spormann A.M."/>
            <person name="Op den Camp H."/>
            <person name="Overmann J."/>
            <person name="Amann R."/>
            <person name="Jetten M.S.M."/>
            <person name="Mascher T."/>
            <person name="Medema M.H."/>
            <person name="Devos D.P."/>
            <person name="Kaster A.-K."/>
            <person name="Ovreas L."/>
            <person name="Rohde M."/>
            <person name="Galperin M.Y."/>
            <person name="Jogler C."/>
        </authorList>
    </citation>
    <scope>NUCLEOTIDE SEQUENCE [LARGE SCALE GENOMIC DNA]</scope>
    <source>
        <strain evidence="3 4">FF011L</strain>
    </source>
</reference>
<organism evidence="3 4">
    <name type="scientific">Roseimaritima multifibrata</name>
    <dbReference type="NCBI Taxonomy" id="1930274"/>
    <lineage>
        <taxon>Bacteria</taxon>
        <taxon>Pseudomonadati</taxon>
        <taxon>Planctomycetota</taxon>
        <taxon>Planctomycetia</taxon>
        <taxon>Pirellulales</taxon>
        <taxon>Pirellulaceae</taxon>
        <taxon>Roseimaritima</taxon>
    </lineage>
</organism>
<keyword evidence="4" id="KW-1185">Reference proteome</keyword>
<feature type="transmembrane region" description="Helical" evidence="2">
    <location>
        <begin position="116"/>
        <end position="135"/>
    </location>
</feature>
<dbReference type="AlphaFoldDB" id="A0A517MDQ0"/>
<dbReference type="RefSeq" id="WP_145351171.1">
    <property type="nucleotide sequence ID" value="NZ_CP036262.1"/>
</dbReference>
<proteinExistence type="predicted"/>
<keyword evidence="2" id="KW-0472">Membrane</keyword>
<protein>
    <recommendedName>
        <fullName evidence="5">Transmembrane protein</fullName>
    </recommendedName>
</protein>
<evidence type="ECO:0000313" key="3">
    <source>
        <dbReference type="EMBL" id="QDS93015.1"/>
    </source>
</evidence>
<sequence>MTANFESIAQLMERLGPPPQAIMDDWIAQLTAGSSFHEEATDGDFGLRDVATRYAVDRQNRLVRMEDSPQSSASGNLWQSPDAVNESREVVVTTARSPAGRVRANRGRRVARFRRGAIPLAGLGCVGALVGWGIFAKSSGTSGSDVVEKSKPAEKSKPVAQAMPNVLDANARLHSSQGRGDAFSLFKPEPEGFVLGDQGEQELEEIDHDNGDGLAVSGAKPVVSLQGIPERLQPAAMVDAAVEELRQEDYDALPGQEVRTANQADSEAPATGDSPVHPSSPQLEIDPLVFEFYEHDQRKAWHLGTAPPAERTQLGFSFVLPADIDLIWVMPPENDSQRASMFVVQLTSADNREVAIQLRYDLRIAKRLTCRRRLYARLDPQLPWFPLEAPKFSEWMHQQFFQQKQQGILLAAMERRYADADSSTRRQLRPQRDALRQSIEQVESVLERSSQLSHLLDSLAAPASMDLRLQVRSPEKNEILLSSRGADFLPERDLPDGYHVVRFEEEPRDVPRENPK</sequence>
<accession>A0A517MDQ0</accession>
<feature type="region of interest" description="Disordered" evidence="1">
    <location>
        <begin position="139"/>
        <end position="158"/>
    </location>
</feature>
<name>A0A517MDQ0_9BACT</name>
<keyword evidence="2" id="KW-0812">Transmembrane</keyword>
<feature type="compositionally biased region" description="Basic and acidic residues" evidence="1">
    <location>
        <begin position="146"/>
        <end position="157"/>
    </location>
</feature>
<dbReference type="OrthoDB" id="281128at2"/>
<dbReference type="Proteomes" id="UP000320672">
    <property type="component" value="Chromosome"/>
</dbReference>
<evidence type="ECO:0000256" key="2">
    <source>
        <dbReference type="SAM" id="Phobius"/>
    </source>
</evidence>
<dbReference type="KEGG" id="rml:FF011L_17700"/>
<dbReference type="EMBL" id="CP036262">
    <property type="protein sequence ID" value="QDS93015.1"/>
    <property type="molecule type" value="Genomic_DNA"/>
</dbReference>
<feature type="region of interest" description="Disordered" evidence="1">
    <location>
        <begin position="261"/>
        <end position="280"/>
    </location>
</feature>
<evidence type="ECO:0000313" key="4">
    <source>
        <dbReference type="Proteomes" id="UP000320672"/>
    </source>
</evidence>
<evidence type="ECO:0000256" key="1">
    <source>
        <dbReference type="SAM" id="MobiDB-lite"/>
    </source>
</evidence>
<evidence type="ECO:0008006" key="5">
    <source>
        <dbReference type="Google" id="ProtNLM"/>
    </source>
</evidence>